<evidence type="ECO:0008006" key="4">
    <source>
        <dbReference type="Google" id="ProtNLM"/>
    </source>
</evidence>
<proteinExistence type="predicted"/>
<dbReference type="AlphaFoldDB" id="A0A418VEG6"/>
<name>A0A418VEG6_9DEIO</name>
<dbReference type="Proteomes" id="UP000286287">
    <property type="component" value="Unassembled WGS sequence"/>
</dbReference>
<organism evidence="2 3">
    <name type="scientific">Deinococcus cavernae</name>
    <dbReference type="NCBI Taxonomy" id="2320857"/>
    <lineage>
        <taxon>Bacteria</taxon>
        <taxon>Thermotogati</taxon>
        <taxon>Deinococcota</taxon>
        <taxon>Deinococci</taxon>
        <taxon>Deinococcales</taxon>
        <taxon>Deinococcaceae</taxon>
        <taxon>Deinococcus</taxon>
    </lineage>
</organism>
<feature type="chain" id="PRO_5019100334" description="Spore coat protein U domain-containing protein" evidence="1">
    <location>
        <begin position="22"/>
        <end position="155"/>
    </location>
</feature>
<dbReference type="RefSeq" id="WP_119761493.1">
    <property type="nucleotide sequence ID" value="NZ_QYUJ01000010.1"/>
</dbReference>
<keyword evidence="3" id="KW-1185">Reference proteome</keyword>
<accession>A0A418VEG6</accession>
<dbReference type="OrthoDB" id="72348at2"/>
<protein>
    <recommendedName>
        <fullName evidence="4">Spore coat protein U domain-containing protein</fullName>
    </recommendedName>
</protein>
<feature type="signal peptide" evidence="1">
    <location>
        <begin position="1"/>
        <end position="21"/>
    </location>
</feature>
<sequence>MRRIKLLGVMAVSGLLGAASAASPATASVPFTATVADACMITSSAPVITLDYQAASTTASVGNSQVLVVCNRDTAPFAGYWDDTGFNPDGSIDLLDAGNHKLNVTLATDFDYTDTGYAANGGSSYSYGISATAKAGQWAAPSGSYTKTVDYLVGW</sequence>
<evidence type="ECO:0000313" key="3">
    <source>
        <dbReference type="Proteomes" id="UP000286287"/>
    </source>
</evidence>
<evidence type="ECO:0000313" key="2">
    <source>
        <dbReference type="EMBL" id="RJF74502.1"/>
    </source>
</evidence>
<reference evidence="2 3" key="1">
    <citation type="submission" date="2018-09" db="EMBL/GenBank/DDBJ databases">
        <authorList>
            <person name="Zhu H."/>
        </authorList>
    </citation>
    <scope>NUCLEOTIDE SEQUENCE [LARGE SCALE GENOMIC DNA]</scope>
    <source>
        <strain evidence="2 3">K2S05-167</strain>
    </source>
</reference>
<keyword evidence="1" id="KW-0732">Signal</keyword>
<evidence type="ECO:0000256" key="1">
    <source>
        <dbReference type="SAM" id="SignalP"/>
    </source>
</evidence>
<comment type="caution">
    <text evidence="2">The sequence shown here is derived from an EMBL/GenBank/DDBJ whole genome shotgun (WGS) entry which is preliminary data.</text>
</comment>
<gene>
    <name evidence="2" type="ORF">D3875_04270</name>
</gene>
<dbReference type="EMBL" id="QYUJ01000010">
    <property type="protein sequence ID" value="RJF74502.1"/>
    <property type="molecule type" value="Genomic_DNA"/>
</dbReference>